<dbReference type="Proteomes" id="UP001314169">
    <property type="component" value="Chromosome 2"/>
</dbReference>
<proteinExistence type="predicted"/>
<keyword evidence="2" id="KW-1185">Reference proteome</keyword>
<reference evidence="1" key="1">
    <citation type="submission" date="2023-12" db="EMBL/GenBank/DDBJ databases">
        <authorList>
            <person name="Brown T."/>
        </authorList>
    </citation>
    <scope>NUCLEOTIDE SEQUENCE</scope>
</reference>
<sequence length="133" mass="14863">MLEGTHSHTDAEGNSFCVLEWALRGQCNAERKLNSAWRGNSVGWSSSLKREVLWPGWGKEIILFPEVQLMPLCISEGYHSKCHFEERPVVSGRYVGLEQVASGEKEIQGLSQLCFGTQAHLAPNFVKALTFLN</sequence>
<accession>A0ABN9ZSD7</accession>
<dbReference type="EMBL" id="OY882859">
    <property type="protein sequence ID" value="CAK6440848.1"/>
    <property type="molecule type" value="Genomic_DNA"/>
</dbReference>
<evidence type="ECO:0000313" key="2">
    <source>
        <dbReference type="Proteomes" id="UP001314169"/>
    </source>
</evidence>
<name>A0ABN9ZSD7_PIPNA</name>
<gene>
    <name evidence="1" type="ORF">MPIPNATIZW_LOCUS9154</name>
</gene>
<protein>
    <submittedName>
        <fullName evidence="1">Uncharacterized protein</fullName>
    </submittedName>
</protein>
<evidence type="ECO:0000313" key="1">
    <source>
        <dbReference type="EMBL" id="CAK6440848.1"/>
    </source>
</evidence>
<organism evidence="1 2">
    <name type="scientific">Pipistrellus nathusii</name>
    <name type="common">Nathusius' pipistrelle</name>
    <dbReference type="NCBI Taxonomy" id="59473"/>
    <lineage>
        <taxon>Eukaryota</taxon>
        <taxon>Metazoa</taxon>
        <taxon>Chordata</taxon>
        <taxon>Craniata</taxon>
        <taxon>Vertebrata</taxon>
        <taxon>Euteleostomi</taxon>
        <taxon>Mammalia</taxon>
        <taxon>Eutheria</taxon>
        <taxon>Laurasiatheria</taxon>
        <taxon>Chiroptera</taxon>
        <taxon>Yangochiroptera</taxon>
        <taxon>Vespertilionidae</taxon>
        <taxon>Pipistrellus</taxon>
    </lineage>
</organism>